<keyword evidence="4" id="KW-1185">Reference proteome</keyword>
<reference evidence="4" key="1">
    <citation type="journal article" date="2017" name="Genome Biol.">
        <title>Comparative genomics reveals high biological diversity and specific adaptations in the industrially and medically important fungal genus Aspergillus.</title>
        <authorList>
            <person name="de Vries R.P."/>
            <person name="Riley R."/>
            <person name="Wiebenga A."/>
            <person name="Aguilar-Osorio G."/>
            <person name="Amillis S."/>
            <person name="Uchima C.A."/>
            <person name="Anderluh G."/>
            <person name="Asadollahi M."/>
            <person name="Askin M."/>
            <person name="Barry K."/>
            <person name="Battaglia E."/>
            <person name="Bayram O."/>
            <person name="Benocci T."/>
            <person name="Braus-Stromeyer S.A."/>
            <person name="Caldana C."/>
            <person name="Canovas D."/>
            <person name="Cerqueira G.C."/>
            <person name="Chen F."/>
            <person name="Chen W."/>
            <person name="Choi C."/>
            <person name="Clum A."/>
            <person name="Dos Santos R.A."/>
            <person name="Damasio A.R."/>
            <person name="Diallinas G."/>
            <person name="Emri T."/>
            <person name="Fekete E."/>
            <person name="Flipphi M."/>
            <person name="Freyberg S."/>
            <person name="Gallo A."/>
            <person name="Gournas C."/>
            <person name="Habgood R."/>
            <person name="Hainaut M."/>
            <person name="Harispe M.L."/>
            <person name="Henrissat B."/>
            <person name="Hilden K.S."/>
            <person name="Hope R."/>
            <person name="Hossain A."/>
            <person name="Karabika E."/>
            <person name="Karaffa L."/>
            <person name="Karanyi Z."/>
            <person name="Krasevec N."/>
            <person name="Kuo A."/>
            <person name="Kusch H."/>
            <person name="LaButti K."/>
            <person name="Lagendijk E.L."/>
            <person name="Lapidus A."/>
            <person name="Levasseur A."/>
            <person name="Lindquist E."/>
            <person name="Lipzen A."/>
            <person name="Logrieco A.F."/>
            <person name="MacCabe A."/>
            <person name="Maekelae M.R."/>
            <person name="Malavazi I."/>
            <person name="Melin P."/>
            <person name="Meyer V."/>
            <person name="Mielnichuk N."/>
            <person name="Miskei M."/>
            <person name="Molnar A.P."/>
            <person name="Mule G."/>
            <person name="Ngan C.Y."/>
            <person name="Orejas M."/>
            <person name="Orosz E."/>
            <person name="Ouedraogo J.P."/>
            <person name="Overkamp K.M."/>
            <person name="Park H.-S."/>
            <person name="Perrone G."/>
            <person name="Piumi F."/>
            <person name="Punt P.J."/>
            <person name="Ram A.F."/>
            <person name="Ramon A."/>
            <person name="Rauscher S."/>
            <person name="Record E."/>
            <person name="Riano-Pachon D.M."/>
            <person name="Robert V."/>
            <person name="Roehrig J."/>
            <person name="Ruller R."/>
            <person name="Salamov A."/>
            <person name="Salih N.S."/>
            <person name="Samson R.A."/>
            <person name="Sandor E."/>
            <person name="Sanguinetti M."/>
            <person name="Schuetze T."/>
            <person name="Sepcic K."/>
            <person name="Shelest E."/>
            <person name="Sherlock G."/>
            <person name="Sophianopoulou V."/>
            <person name="Squina F.M."/>
            <person name="Sun H."/>
            <person name="Susca A."/>
            <person name="Todd R.B."/>
            <person name="Tsang A."/>
            <person name="Unkles S.E."/>
            <person name="van de Wiele N."/>
            <person name="van Rossen-Uffink D."/>
            <person name="Oliveira J.V."/>
            <person name="Vesth T.C."/>
            <person name="Visser J."/>
            <person name="Yu J.-H."/>
            <person name="Zhou M."/>
            <person name="Andersen M.R."/>
            <person name="Archer D.B."/>
            <person name="Baker S.E."/>
            <person name="Benoit I."/>
            <person name="Brakhage A.A."/>
            <person name="Braus G.H."/>
            <person name="Fischer R."/>
            <person name="Frisvad J.C."/>
            <person name="Goldman G.H."/>
            <person name="Houbraken J."/>
            <person name="Oakley B."/>
            <person name="Pocsi I."/>
            <person name="Scazzocchio C."/>
            <person name="Seiboth B."/>
            <person name="vanKuyk P.A."/>
            <person name="Wortman J."/>
            <person name="Dyer P.S."/>
            <person name="Grigoriev I.V."/>
        </authorList>
    </citation>
    <scope>NUCLEOTIDE SEQUENCE [LARGE SCALE GENOMIC DNA]</scope>
    <source>
        <strain evidence="4">CBS 506.65</strain>
    </source>
</reference>
<feature type="region of interest" description="Disordered" evidence="1">
    <location>
        <begin position="187"/>
        <end position="219"/>
    </location>
</feature>
<dbReference type="EMBL" id="KV878339">
    <property type="protein sequence ID" value="OJJ48271.1"/>
    <property type="molecule type" value="Genomic_DNA"/>
</dbReference>
<dbReference type="InterPro" id="IPR047092">
    <property type="entry name" value="AFUB_07903/YDR124W-like_hel"/>
</dbReference>
<proteinExistence type="predicted"/>
<dbReference type="RefSeq" id="XP_022582781.1">
    <property type="nucleotide sequence ID" value="XM_022722456.1"/>
</dbReference>
<dbReference type="VEuPathDB" id="FungiDB:ASPZODRAFT_130232"/>
<sequence length="565" mass="62381">MVIASAPLSSRKRPAPDHDVSSWGTAPPMPPVAFQRPIRIPYAHYALVYLDDTGKLQIDESPSIQNHSLTIFTPDVQRRFLDCLNAKGDYVQPPYSRPSIRLRDPSVVYGYDHSWSSGQEAKRRKASDQPAPADDQHAAGEDFDMVEMEIGNTDRLLAFYEDGLKRIQQTNCRVLAKAFIKHIEPKKQVKHPYNGRRPRGSPPGTKGNPELTKPPWWAPGIMHKEPDHIQKGPRICLLLHILRKLAGYGITSDGLKEVLLDNKRTLDQNDNLEKKKGKKEPSFNIMVEILRVRQVEERYERGEVDATTLVYVRNRNSKGKLDKEADYTSEADDDTDEGDEQEVPPPCTTPMDPSLSMDAGRVASLFPTVDSLSFEDPTRSDRPCYTTATAAAAIPAPTSVAPDFAAPDFSSPQNILRTPAAAATTTSTTTSSSSTTMLSPHDHASFDYLAAPAPQAMVAPPSAAHFDHWATPVPIFRQNIFGSVDYGSHHAMAHPPPAHPQSHPQSHPSHPSISFSMPLTQDPLGHPHHLSAHHTMADYSLKNPPFRTGSLGHPHHSDGLPLHGM</sequence>
<feature type="region of interest" description="Disordered" evidence="1">
    <location>
        <begin position="487"/>
        <end position="565"/>
    </location>
</feature>
<dbReference type="STRING" id="1073090.A0A1L9SME9"/>
<evidence type="ECO:0000259" key="2">
    <source>
        <dbReference type="Pfam" id="PF11001"/>
    </source>
</evidence>
<dbReference type="AlphaFoldDB" id="A0A1L9SME9"/>
<evidence type="ECO:0000313" key="4">
    <source>
        <dbReference type="Proteomes" id="UP000184188"/>
    </source>
</evidence>
<evidence type="ECO:0000313" key="3">
    <source>
        <dbReference type="EMBL" id="OJJ48271.1"/>
    </source>
</evidence>
<feature type="region of interest" description="Disordered" evidence="1">
    <location>
        <begin position="321"/>
        <end position="357"/>
    </location>
</feature>
<dbReference type="OrthoDB" id="5338458at2759"/>
<feature type="compositionally biased region" description="Basic residues" evidence="1">
    <location>
        <begin position="188"/>
        <end position="199"/>
    </location>
</feature>
<dbReference type="PANTHER" id="PTHR36102">
    <property type="entry name" value="CHROMOSOME 10, WHOLE GENOME SHOTGUN SEQUENCE"/>
    <property type="match status" value="1"/>
</dbReference>
<evidence type="ECO:0000256" key="1">
    <source>
        <dbReference type="SAM" id="MobiDB-lite"/>
    </source>
</evidence>
<feature type="compositionally biased region" description="Low complexity" evidence="1">
    <location>
        <begin position="500"/>
        <end position="518"/>
    </location>
</feature>
<organism evidence="3 4">
    <name type="scientific">Penicilliopsis zonata CBS 506.65</name>
    <dbReference type="NCBI Taxonomy" id="1073090"/>
    <lineage>
        <taxon>Eukaryota</taxon>
        <taxon>Fungi</taxon>
        <taxon>Dikarya</taxon>
        <taxon>Ascomycota</taxon>
        <taxon>Pezizomycotina</taxon>
        <taxon>Eurotiomycetes</taxon>
        <taxon>Eurotiomycetidae</taxon>
        <taxon>Eurotiales</taxon>
        <taxon>Aspergillaceae</taxon>
        <taxon>Penicilliopsis</taxon>
    </lineage>
</organism>
<dbReference type="Proteomes" id="UP000184188">
    <property type="component" value="Unassembled WGS sequence"/>
</dbReference>
<accession>A0A1L9SME9</accession>
<feature type="domain" description="Subtelomeric hrmA-associated cluster protein AFUB-079030/YDR124W-like helical bundle" evidence="2">
    <location>
        <begin position="149"/>
        <end position="294"/>
    </location>
</feature>
<gene>
    <name evidence="3" type="ORF">ASPZODRAFT_130232</name>
</gene>
<dbReference type="GeneID" id="34608921"/>
<feature type="region of interest" description="Disordered" evidence="1">
    <location>
        <begin position="118"/>
        <end position="142"/>
    </location>
</feature>
<name>A0A1L9SME9_9EURO</name>
<dbReference type="InterPro" id="IPR021264">
    <property type="entry name" value="AFUB_079030/YDR124W-like"/>
</dbReference>
<dbReference type="Pfam" id="PF11001">
    <property type="entry name" value="AFUB_07903_YDR124W_hel"/>
    <property type="match status" value="1"/>
</dbReference>
<protein>
    <recommendedName>
        <fullName evidence="2">Subtelomeric hrmA-associated cluster protein AFUB-079030/YDR124W-like helical bundle domain-containing protein</fullName>
    </recommendedName>
</protein>
<feature type="compositionally biased region" description="Acidic residues" evidence="1">
    <location>
        <begin position="327"/>
        <end position="342"/>
    </location>
</feature>
<feature type="region of interest" description="Disordered" evidence="1">
    <location>
        <begin position="1"/>
        <end position="27"/>
    </location>
</feature>
<dbReference type="PANTHER" id="PTHR36102:SF5">
    <property type="entry name" value="YDR124W-LIKE HELICAL BUNDLE DOMAIN-CONTAINING PROTEIN"/>
    <property type="match status" value="1"/>
</dbReference>